<keyword evidence="2" id="KW-0732">Signal</keyword>
<name>A0A563VKY6_9CYAN</name>
<feature type="region of interest" description="Disordered" evidence="1">
    <location>
        <begin position="30"/>
        <end position="54"/>
    </location>
</feature>
<evidence type="ECO:0000313" key="3">
    <source>
        <dbReference type="EMBL" id="VEP11993.1"/>
    </source>
</evidence>
<dbReference type="OrthoDB" id="5517735at2"/>
<accession>A0A563VKY6</accession>
<dbReference type="PROSITE" id="PS51257">
    <property type="entry name" value="PROKAR_LIPOPROTEIN"/>
    <property type="match status" value="1"/>
</dbReference>
<dbReference type="Proteomes" id="UP000320055">
    <property type="component" value="Unassembled WGS sequence"/>
</dbReference>
<reference evidence="3 4" key="1">
    <citation type="submission" date="2019-01" db="EMBL/GenBank/DDBJ databases">
        <authorList>
            <person name="Brito A."/>
        </authorList>
    </citation>
    <scope>NUCLEOTIDE SEQUENCE [LARGE SCALE GENOMIC DNA]</scope>
    <source>
        <strain evidence="3">1</strain>
    </source>
</reference>
<sequence length="167" mass="18381">MKSWRKILAICLIGVLFLTTSCTEQVPSRFDQAQQDSSSKGATTVVQESEPGGNFNRYFPSASDGYERVYTQEKKGFAEAKLKKDGEEVAVMAISDTLNNSAAKTKFQSSQETIAGYPAVKQGSKSNALLVGDRFQVKVSSRNDSFTENDRKDWLSKFDLQGLSGLN</sequence>
<dbReference type="EMBL" id="CAACVJ010000035">
    <property type="protein sequence ID" value="VEP11993.1"/>
    <property type="molecule type" value="Genomic_DNA"/>
</dbReference>
<keyword evidence="4" id="KW-1185">Reference proteome</keyword>
<proteinExistence type="predicted"/>
<gene>
    <name evidence="3" type="ORF">H1P_130013</name>
</gene>
<feature type="chain" id="PRO_5021726733" description="Lipoprotein" evidence="2">
    <location>
        <begin position="25"/>
        <end position="167"/>
    </location>
</feature>
<protein>
    <recommendedName>
        <fullName evidence="5">Lipoprotein</fullName>
    </recommendedName>
</protein>
<evidence type="ECO:0000256" key="2">
    <source>
        <dbReference type="SAM" id="SignalP"/>
    </source>
</evidence>
<feature type="signal peptide" evidence="2">
    <location>
        <begin position="1"/>
        <end position="24"/>
    </location>
</feature>
<dbReference type="RefSeq" id="WP_144863909.1">
    <property type="nucleotide sequence ID" value="NZ_LR213775.1"/>
</dbReference>
<dbReference type="AlphaFoldDB" id="A0A563VKY6"/>
<feature type="compositionally biased region" description="Polar residues" evidence="1">
    <location>
        <begin position="30"/>
        <end position="47"/>
    </location>
</feature>
<evidence type="ECO:0008006" key="5">
    <source>
        <dbReference type="Google" id="ProtNLM"/>
    </source>
</evidence>
<organism evidence="3 4">
    <name type="scientific">Hyella patelloides LEGE 07179</name>
    <dbReference type="NCBI Taxonomy" id="945734"/>
    <lineage>
        <taxon>Bacteria</taxon>
        <taxon>Bacillati</taxon>
        <taxon>Cyanobacteriota</taxon>
        <taxon>Cyanophyceae</taxon>
        <taxon>Pleurocapsales</taxon>
        <taxon>Hyellaceae</taxon>
        <taxon>Hyella</taxon>
    </lineage>
</organism>
<evidence type="ECO:0000313" key="4">
    <source>
        <dbReference type="Proteomes" id="UP000320055"/>
    </source>
</evidence>
<evidence type="ECO:0000256" key="1">
    <source>
        <dbReference type="SAM" id="MobiDB-lite"/>
    </source>
</evidence>